<dbReference type="AlphaFoldDB" id="A0A1Y1XFQ4"/>
<feature type="compositionally biased region" description="Low complexity" evidence="1">
    <location>
        <begin position="27"/>
        <end position="40"/>
    </location>
</feature>
<dbReference type="EMBL" id="MCFG01000049">
    <property type="protein sequence ID" value="ORX84601.1"/>
    <property type="molecule type" value="Genomic_DNA"/>
</dbReference>
<keyword evidence="3" id="KW-1185">Reference proteome</keyword>
<protein>
    <submittedName>
        <fullName evidence="2">Uncharacterized protein</fullName>
    </submittedName>
</protein>
<reference evidence="2 3" key="2">
    <citation type="submission" date="2016-08" db="EMBL/GenBank/DDBJ databases">
        <title>Pervasive Adenine N6-methylation of Active Genes in Fungi.</title>
        <authorList>
            <consortium name="DOE Joint Genome Institute"/>
            <person name="Mondo S.J."/>
            <person name="Dannebaum R.O."/>
            <person name="Kuo R.C."/>
            <person name="Labutti K."/>
            <person name="Haridas S."/>
            <person name="Kuo A."/>
            <person name="Salamov A."/>
            <person name="Ahrendt S.R."/>
            <person name="Lipzen A."/>
            <person name="Sullivan W."/>
            <person name="Andreopoulos W.B."/>
            <person name="Clum A."/>
            <person name="Lindquist E."/>
            <person name="Daum C."/>
            <person name="Ramamoorthy G.K."/>
            <person name="Gryganskyi A."/>
            <person name="Culley D."/>
            <person name="Magnuson J.K."/>
            <person name="James T.Y."/>
            <person name="O'Malley M.A."/>
            <person name="Stajich J.E."/>
            <person name="Spatafora J.W."/>
            <person name="Visel A."/>
            <person name="Grigoriev I.V."/>
        </authorList>
    </citation>
    <scope>NUCLEOTIDE SEQUENCE [LARGE SCALE GENOMIC DNA]</scope>
    <source>
        <strain evidence="2 3">S4</strain>
    </source>
</reference>
<sequence length="318" mass="37599">MNFDDIIKSENENSNGKNNIKKHVKSNSDNNYNNKNNSKDLTSSETENLYDCINKYKNMIIKTCITEKFLFFLDSMKIKNDINIANNTYYNLNFINNYILVPIYNNKFVQDSIYYRINGKEISDIMNFLNNTKIMDKCIELAVLKYLNSECSNKKLLYMFKNSDNKFIYNGIIKDSFLNIRYFRNKDKLKIYTKTGINDKLVKYLLSNKNFTINVSLFPIIKIFNITLYEKEIKKEVNIDNLNNYLKNIKTMLIYKSIETKIYDLSNIVREEKIEFEKSSLKEFNDLIKNICNDVSEKMNISIKCKSFNSNSYVGSIF</sequence>
<accession>A0A1Y1XFQ4</accession>
<proteinExistence type="predicted"/>
<comment type="caution">
    <text evidence="2">The sequence shown here is derived from an EMBL/GenBank/DDBJ whole genome shotgun (WGS) entry which is preliminary data.</text>
</comment>
<gene>
    <name evidence="2" type="ORF">BCR32DRAFT_276989</name>
</gene>
<reference evidence="2 3" key="1">
    <citation type="submission" date="2016-08" db="EMBL/GenBank/DDBJ databases">
        <title>A Parts List for Fungal Cellulosomes Revealed by Comparative Genomics.</title>
        <authorList>
            <consortium name="DOE Joint Genome Institute"/>
            <person name="Haitjema C.H."/>
            <person name="Gilmore S.P."/>
            <person name="Henske J.K."/>
            <person name="Solomon K.V."/>
            <person name="De Groot R."/>
            <person name="Kuo A."/>
            <person name="Mondo S.J."/>
            <person name="Salamov A.A."/>
            <person name="Labutti K."/>
            <person name="Zhao Z."/>
            <person name="Chiniquy J."/>
            <person name="Barry K."/>
            <person name="Brewer H.M."/>
            <person name="Purvine S.O."/>
            <person name="Wright A.T."/>
            <person name="Boxma B."/>
            <person name="Van Alen T."/>
            <person name="Hackstein J.H."/>
            <person name="Baker S.E."/>
            <person name="Grigoriev I.V."/>
            <person name="O'Malley M.A."/>
        </authorList>
    </citation>
    <scope>NUCLEOTIDE SEQUENCE [LARGE SCALE GENOMIC DNA]</scope>
    <source>
        <strain evidence="2 3">S4</strain>
    </source>
</reference>
<name>A0A1Y1XFQ4_9FUNG</name>
<evidence type="ECO:0000313" key="2">
    <source>
        <dbReference type="EMBL" id="ORX84601.1"/>
    </source>
</evidence>
<feature type="region of interest" description="Disordered" evidence="1">
    <location>
        <begin position="11"/>
        <end position="42"/>
    </location>
</feature>
<dbReference type="Proteomes" id="UP000193944">
    <property type="component" value="Unassembled WGS sequence"/>
</dbReference>
<evidence type="ECO:0000313" key="3">
    <source>
        <dbReference type="Proteomes" id="UP000193944"/>
    </source>
</evidence>
<organism evidence="2 3">
    <name type="scientific">Anaeromyces robustus</name>
    <dbReference type="NCBI Taxonomy" id="1754192"/>
    <lineage>
        <taxon>Eukaryota</taxon>
        <taxon>Fungi</taxon>
        <taxon>Fungi incertae sedis</taxon>
        <taxon>Chytridiomycota</taxon>
        <taxon>Chytridiomycota incertae sedis</taxon>
        <taxon>Neocallimastigomycetes</taxon>
        <taxon>Neocallimastigales</taxon>
        <taxon>Neocallimastigaceae</taxon>
        <taxon>Anaeromyces</taxon>
    </lineage>
</organism>
<evidence type="ECO:0000256" key="1">
    <source>
        <dbReference type="SAM" id="MobiDB-lite"/>
    </source>
</evidence>